<evidence type="ECO:0000313" key="1">
    <source>
        <dbReference type="EMBL" id="CAP50674.1"/>
    </source>
</evidence>
<gene>
    <name evidence="1" type="ORF">XCCB100_1324</name>
</gene>
<dbReference type="KEGG" id="xca:xcc-b100_1324"/>
<reference evidence="1 2" key="1">
    <citation type="journal article" date="2008" name="J. Biotechnol.">
        <title>The genome of Xanthomonas campestris pv. campestris B100 and its use for the reconstruction of metabolic pathways involved in xanthan biosynthesis.</title>
        <authorList>
            <person name="Vorholter F.J."/>
            <person name="Schneiker S."/>
            <person name="Goesmann A."/>
            <person name="Krause L."/>
            <person name="Bekel T."/>
            <person name="Kaiser O."/>
            <person name="Linke B."/>
            <person name="Patschkowski T."/>
            <person name="Ruckert C."/>
            <person name="Schmid J."/>
            <person name="Sidhu V.K."/>
            <person name="Sieber V."/>
            <person name="Tauch A."/>
            <person name="Watt S.A."/>
            <person name="Weisshaar B."/>
            <person name="Becker A."/>
            <person name="Niehaus K."/>
            <person name="Puhler A."/>
        </authorList>
    </citation>
    <scope>NUCLEOTIDE SEQUENCE [LARGE SCALE GENOMIC DNA]</scope>
    <source>
        <strain evidence="1 2">B100</strain>
    </source>
</reference>
<proteinExistence type="predicted"/>
<evidence type="ECO:0000313" key="2">
    <source>
        <dbReference type="Proteomes" id="UP000001188"/>
    </source>
</evidence>
<accession>B0RQD9</accession>
<dbReference type="AlphaFoldDB" id="B0RQD9"/>
<dbReference type="EMBL" id="AM920689">
    <property type="protein sequence ID" value="CAP50674.1"/>
    <property type="molecule type" value="Genomic_DNA"/>
</dbReference>
<sequence length="39" mass="4253">MVAVAMRLHRSARPCMQHIASSRLAHTGNGTQAVPRALR</sequence>
<organism evidence="1 2">
    <name type="scientific">Xanthomonas campestris pv. campestris (strain B100)</name>
    <dbReference type="NCBI Taxonomy" id="509169"/>
    <lineage>
        <taxon>Bacteria</taxon>
        <taxon>Pseudomonadati</taxon>
        <taxon>Pseudomonadota</taxon>
        <taxon>Gammaproteobacteria</taxon>
        <taxon>Lysobacterales</taxon>
        <taxon>Lysobacteraceae</taxon>
        <taxon>Xanthomonas</taxon>
    </lineage>
</organism>
<protein>
    <submittedName>
        <fullName evidence="1">Uncharacterized protein</fullName>
    </submittedName>
</protein>
<name>B0RQD9_XANCB</name>
<dbReference type="Proteomes" id="UP000001188">
    <property type="component" value="Chromosome"/>
</dbReference>
<dbReference type="HOGENOM" id="CLU_3319294_0_0_6"/>